<dbReference type="GO" id="GO:0005737">
    <property type="term" value="C:cytoplasm"/>
    <property type="evidence" value="ECO:0007669"/>
    <property type="project" value="TreeGrafter"/>
</dbReference>
<organism evidence="1 2">
    <name type="scientific">Acinetobacter shaoyimingii</name>
    <dbReference type="NCBI Taxonomy" id="2715164"/>
    <lineage>
        <taxon>Bacteria</taxon>
        <taxon>Pseudomonadati</taxon>
        <taxon>Pseudomonadota</taxon>
        <taxon>Gammaproteobacteria</taxon>
        <taxon>Moraxellales</taxon>
        <taxon>Moraxellaceae</taxon>
        <taxon>Acinetobacter</taxon>
    </lineage>
</organism>
<dbReference type="InterPro" id="IPR050582">
    <property type="entry name" value="HAD-like_SerB"/>
</dbReference>
<keyword evidence="2" id="KW-1185">Reference proteome</keyword>
<gene>
    <name evidence="1" type="ORF">G8E00_06390</name>
</gene>
<sequence>MHAPSKTHKNLALFDFDGTLCRKDSFTGFIFYALKKRHIVKQGIKLLPWIQAYYLNIYPADSMRIKLFKHMFGDMYAHDIRKLAHDYAQILMVSFDQSIHQQLIQHQKNGDDVVIVSASIDLYLNDIAKKLNVDLICTHTEILDDHFTGMYSTLDCSSDQKRIRILEKYNLDDYESVYAYGNSKEDLAMFSLADHTYMVGADQELPRIRNKRKLA</sequence>
<dbReference type="InterPro" id="IPR006385">
    <property type="entry name" value="HAD_hydro_SerB1"/>
</dbReference>
<dbReference type="NCBIfam" id="TIGR01490">
    <property type="entry name" value="HAD-SF-IB-hyp1"/>
    <property type="match status" value="1"/>
</dbReference>
<name>A0A6G8RUQ1_9GAMM</name>
<dbReference type="Pfam" id="PF12710">
    <property type="entry name" value="HAD"/>
    <property type="match status" value="1"/>
</dbReference>
<dbReference type="Proteomes" id="UP000502297">
    <property type="component" value="Chromosome"/>
</dbReference>
<evidence type="ECO:0000313" key="2">
    <source>
        <dbReference type="Proteomes" id="UP000502297"/>
    </source>
</evidence>
<dbReference type="GO" id="GO:0006564">
    <property type="term" value="P:L-serine biosynthetic process"/>
    <property type="evidence" value="ECO:0007669"/>
    <property type="project" value="TreeGrafter"/>
</dbReference>
<keyword evidence="1" id="KW-0378">Hydrolase</keyword>
<accession>A0A6G8RUQ1</accession>
<dbReference type="RefSeq" id="WP_166222795.1">
    <property type="nucleotide sequence ID" value="NZ_CP049801.1"/>
</dbReference>
<dbReference type="AlphaFoldDB" id="A0A6G8RUQ1"/>
<evidence type="ECO:0000313" key="1">
    <source>
        <dbReference type="EMBL" id="QIO05607.1"/>
    </source>
</evidence>
<dbReference type="GO" id="GO:0036424">
    <property type="term" value="F:L-phosphoserine phosphatase activity"/>
    <property type="evidence" value="ECO:0007669"/>
    <property type="project" value="TreeGrafter"/>
</dbReference>
<proteinExistence type="predicted"/>
<dbReference type="InterPro" id="IPR023214">
    <property type="entry name" value="HAD_sf"/>
</dbReference>
<dbReference type="EMBL" id="CP049801">
    <property type="protein sequence ID" value="QIO05607.1"/>
    <property type="molecule type" value="Genomic_DNA"/>
</dbReference>
<dbReference type="Gene3D" id="1.20.1440.100">
    <property type="entry name" value="SG protein - dephosphorylation function"/>
    <property type="match status" value="1"/>
</dbReference>
<dbReference type="NCBIfam" id="TIGR01488">
    <property type="entry name" value="HAD-SF-IB"/>
    <property type="match status" value="1"/>
</dbReference>
<dbReference type="KEGG" id="asha:G8E00_06390"/>
<dbReference type="PANTHER" id="PTHR43344">
    <property type="entry name" value="PHOSPHOSERINE PHOSPHATASE"/>
    <property type="match status" value="1"/>
</dbReference>
<dbReference type="PANTHER" id="PTHR43344:SF14">
    <property type="entry name" value="HAD-IB FAMILY HYDROLASE"/>
    <property type="match status" value="1"/>
</dbReference>
<dbReference type="Gene3D" id="3.40.50.1000">
    <property type="entry name" value="HAD superfamily/HAD-like"/>
    <property type="match status" value="1"/>
</dbReference>
<dbReference type="InterPro" id="IPR036412">
    <property type="entry name" value="HAD-like_sf"/>
</dbReference>
<dbReference type="GO" id="GO:0000287">
    <property type="term" value="F:magnesium ion binding"/>
    <property type="evidence" value="ECO:0007669"/>
    <property type="project" value="TreeGrafter"/>
</dbReference>
<dbReference type="SUPFAM" id="SSF56784">
    <property type="entry name" value="HAD-like"/>
    <property type="match status" value="1"/>
</dbReference>
<protein>
    <submittedName>
        <fullName evidence="1">HAD-IB family hydrolase</fullName>
    </submittedName>
</protein>
<reference evidence="1 2" key="1">
    <citation type="submission" date="2020-03" db="EMBL/GenBank/DDBJ databases">
        <authorList>
            <person name="Zhu W."/>
        </authorList>
    </citation>
    <scope>NUCLEOTIDE SEQUENCE [LARGE SCALE GENOMIC DNA]</scope>
    <source>
        <strain evidence="1 2">323-1</strain>
    </source>
</reference>